<name>A0A5B7HU53_PORTR</name>
<dbReference type="Proteomes" id="UP000324222">
    <property type="component" value="Unassembled WGS sequence"/>
</dbReference>
<evidence type="ECO:0000313" key="3">
    <source>
        <dbReference type="Proteomes" id="UP000324222"/>
    </source>
</evidence>
<accession>A0A5B7HU53</accession>
<dbReference type="EMBL" id="VSRR010034419">
    <property type="protein sequence ID" value="MPC72258.1"/>
    <property type="molecule type" value="Genomic_DNA"/>
</dbReference>
<reference evidence="2 3" key="1">
    <citation type="submission" date="2019-05" db="EMBL/GenBank/DDBJ databases">
        <title>Another draft genome of Portunus trituberculatus and its Hox gene families provides insights of decapod evolution.</title>
        <authorList>
            <person name="Jeong J.-H."/>
            <person name="Song I."/>
            <person name="Kim S."/>
            <person name="Choi T."/>
            <person name="Kim D."/>
            <person name="Ryu S."/>
            <person name="Kim W."/>
        </authorList>
    </citation>
    <scope>NUCLEOTIDE SEQUENCE [LARGE SCALE GENOMIC DNA]</scope>
    <source>
        <tissue evidence="2">Muscle</tissue>
    </source>
</reference>
<organism evidence="2 3">
    <name type="scientific">Portunus trituberculatus</name>
    <name type="common">Swimming crab</name>
    <name type="synonym">Neptunus trituberculatus</name>
    <dbReference type="NCBI Taxonomy" id="210409"/>
    <lineage>
        <taxon>Eukaryota</taxon>
        <taxon>Metazoa</taxon>
        <taxon>Ecdysozoa</taxon>
        <taxon>Arthropoda</taxon>
        <taxon>Crustacea</taxon>
        <taxon>Multicrustacea</taxon>
        <taxon>Malacostraca</taxon>
        <taxon>Eumalacostraca</taxon>
        <taxon>Eucarida</taxon>
        <taxon>Decapoda</taxon>
        <taxon>Pleocyemata</taxon>
        <taxon>Brachyura</taxon>
        <taxon>Eubrachyura</taxon>
        <taxon>Portunoidea</taxon>
        <taxon>Portunidae</taxon>
        <taxon>Portuninae</taxon>
        <taxon>Portunus</taxon>
    </lineage>
</organism>
<feature type="region of interest" description="Disordered" evidence="1">
    <location>
        <begin position="1"/>
        <end position="33"/>
    </location>
</feature>
<evidence type="ECO:0000256" key="1">
    <source>
        <dbReference type="SAM" id="MobiDB-lite"/>
    </source>
</evidence>
<feature type="compositionally biased region" description="Basic and acidic residues" evidence="1">
    <location>
        <begin position="7"/>
        <end position="17"/>
    </location>
</feature>
<dbReference type="AlphaFoldDB" id="A0A5B7HU53"/>
<keyword evidence="3" id="KW-1185">Reference proteome</keyword>
<proteinExistence type="predicted"/>
<gene>
    <name evidence="2" type="ORF">E2C01_066556</name>
</gene>
<sequence>MFIQRGDFNEVESKECEQQEASTSFPSSCPYARPPTHRYPAHARKLLTLSLTHSPPIPTKSRLFL</sequence>
<evidence type="ECO:0000313" key="2">
    <source>
        <dbReference type="EMBL" id="MPC72258.1"/>
    </source>
</evidence>
<protein>
    <submittedName>
        <fullName evidence="2">Uncharacterized protein</fullName>
    </submittedName>
</protein>
<comment type="caution">
    <text evidence="2">The sequence shown here is derived from an EMBL/GenBank/DDBJ whole genome shotgun (WGS) entry which is preliminary data.</text>
</comment>